<dbReference type="PANTHER" id="PTHR43355">
    <property type="entry name" value="FLAVIN REDUCTASE (NADPH)"/>
    <property type="match status" value="1"/>
</dbReference>
<protein>
    <submittedName>
        <fullName evidence="2">NAD(P)H-binding protein</fullName>
    </submittedName>
</protein>
<evidence type="ECO:0000259" key="1">
    <source>
        <dbReference type="Pfam" id="PF13460"/>
    </source>
</evidence>
<dbReference type="Gene3D" id="3.40.50.720">
    <property type="entry name" value="NAD(P)-binding Rossmann-like Domain"/>
    <property type="match status" value="1"/>
</dbReference>
<proteinExistence type="predicted"/>
<dbReference type="Pfam" id="PF13460">
    <property type="entry name" value="NAD_binding_10"/>
    <property type="match status" value="1"/>
</dbReference>
<dbReference type="InterPro" id="IPR051606">
    <property type="entry name" value="Polyketide_Oxido-like"/>
</dbReference>
<accession>A0ABS4CMH5</accession>
<name>A0ABS4CMH5_9ENTE</name>
<sequence>MNILILGAAGQISQMLIDRLLAETSHSLVLYGRNISRRIKISEPQRETIFDGDFSEKNKLILAMTGVDVVYLNDMNSPEVTEEIILTMKEAGVSWIIGANILGIYDEVAGAFGEWNKRMVGNTSTERHRKAADILEGSGLDYVNLRLTWLYDQEGNESYQVSQKGEPFIGAQISRQAVVRLIMGILADKEKYKNTSLGVSEPDTNWGKPSFY</sequence>
<organism evidence="2 3">
    <name type="scientific">Enterococcus larvae</name>
    <dbReference type="NCBI Taxonomy" id="2794352"/>
    <lineage>
        <taxon>Bacteria</taxon>
        <taxon>Bacillati</taxon>
        <taxon>Bacillota</taxon>
        <taxon>Bacilli</taxon>
        <taxon>Lactobacillales</taxon>
        <taxon>Enterococcaceae</taxon>
        <taxon>Enterococcus</taxon>
    </lineage>
</organism>
<reference evidence="2 3" key="1">
    <citation type="submission" date="2020-12" db="EMBL/GenBank/DDBJ databases">
        <title>Vagococcus allomyrinae sp. nov. and Enterococcus lavae sp. nov., isolated from the larvae of Allomyrina dichotoma.</title>
        <authorList>
            <person name="Lee S.D."/>
        </authorList>
    </citation>
    <scope>NUCLEOTIDE SEQUENCE [LARGE SCALE GENOMIC DNA]</scope>
    <source>
        <strain evidence="2 3">BWM-S5</strain>
    </source>
</reference>
<feature type="domain" description="NAD(P)-binding" evidence="1">
    <location>
        <begin position="7"/>
        <end position="188"/>
    </location>
</feature>
<comment type="caution">
    <text evidence="2">The sequence shown here is derived from an EMBL/GenBank/DDBJ whole genome shotgun (WGS) entry which is preliminary data.</text>
</comment>
<dbReference type="SUPFAM" id="SSF51735">
    <property type="entry name" value="NAD(P)-binding Rossmann-fold domains"/>
    <property type="match status" value="1"/>
</dbReference>
<gene>
    <name evidence="2" type="ORF">I6N96_14000</name>
</gene>
<evidence type="ECO:0000313" key="3">
    <source>
        <dbReference type="Proteomes" id="UP000673375"/>
    </source>
</evidence>
<dbReference type="PANTHER" id="PTHR43355:SF2">
    <property type="entry name" value="FLAVIN REDUCTASE (NADPH)"/>
    <property type="match status" value="1"/>
</dbReference>
<dbReference type="InterPro" id="IPR016040">
    <property type="entry name" value="NAD(P)-bd_dom"/>
</dbReference>
<keyword evidence="3" id="KW-1185">Reference proteome</keyword>
<dbReference type="Proteomes" id="UP000673375">
    <property type="component" value="Unassembled WGS sequence"/>
</dbReference>
<evidence type="ECO:0000313" key="2">
    <source>
        <dbReference type="EMBL" id="MBP1047393.1"/>
    </source>
</evidence>
<dbReference type="RefSeq" id="WP_209558171.1">
    <property type="nucleotide sequence ID" value="NZ_JAEDXU010000007.1"/>
</dbReference>
<dbReference type="EMBL" id="JAEDXU010000007">
    <property type="protein sequence ID" value="MBP1047393.1"/>
    <property type="molecule type" value="Genomic_DNA"/>
</dbReference>
<dbReference type="InterPro" id="IPR036291">
    <property type="entry name" value="NAD(P)-bd_dom_sf"/>
</dbReference>